<dbReference type="Proteomes" id="UP000443582">
    <property type="component" value="Unassembled WGS sequence"/>
</dbReference>
<dbReference type="NCBIfam" id="TIGR00444">
    <property type="entry name" value="mazG"/>
    <property type="match status" value="1"/>
</dbReference>
<dbReference type="NCBIfam" id="NF007113">
    <property type="entry name" value="PRK09562.1"/>
    <property type="match status" value="1"/>
</dbReference>
<dbReference type="InterPro" id="IPR048015">
    <property type="entry name" value="NTP-PPase_MazG-like_N"/>
</dbReference>
<protein>
    <submittedName>
        <fullName evidence="2">Nucleoside triphosphate pyrophosphohydrolase</fullName>
        <ecNumber evidence="2">3.6.1.9</ecNumber>
    </submittedName>
</protein>
<keyword evidence="3" id="KW-1185">Reference proteome</keyword>
<dbReference type="EMBL" id="QDKL01000002">
    <property type="protein sequence ID" value="RZF21977.1"/>
    <property type="molecule type" value="Genomic_DNA"/>
</dbReference>
<dbReference type="GO" id="GO:0047429">
    <property type="term" value="F:nucleoside triphosphate diphosphatase activity"/>
    <property type="evidence" value="ECO:0007669"/>
    <property type="project" value="UniProtKB-EC"/>
</dbReference>
<dbReference type="Pfam" id="PF03819">
    <property type="entry name" value="MazG"/>
    <property type="match status" value="2"/>
</dbReference>
<dbReference type="InterPro" id="IPR011551">
    <property type="entry name" value="NTP_PyrPHydrolase_MazG"/>
</dbReference>
<dbReference type="CDD" id="cd11528">
    <property type="entry name" value="NTP-PPase_MazG_Nterm"/>
    <property type="match status" value="1"/>
</dbReference>
<evidence type="ECO:0000313" key="2">
    <source>
        <dbReference type="EMBL" id="RZF21977.1"/>
    </source>
</evidence>
<dbReference type="InterPro" id="IPR004518">
    <property type="entry name" value="MazG-like_dom"/>
</dbReference>
<feature type="domain" description="NTP pyrophosphohydrolase MazG-like" evidence="1">
    <location>
        <begin position="29"/>
        <end position="102"/>
    </location>
</feature>
<dbReference type="SUPFAM" id="SSF101386">
    <property type="entry name" value="all-alpha NTP pyrophosphatases"/>
    <property type="match status" value="2"/>
</dbReference>
<dbReference type="EC" id="3.6.1.9" evidence="2"/>
<dbReference type="PANTHER" id="PTHR30522:SF0">
    <property type="entry name" value="NUCLEOSIDE TRIPHOSPHATE PYROPHOSPHOHYDROLASE"/>
    <property type="match status" value="1"/>
</dbReference>
<dbReference type="InterPro" id="IPR048011">
    <property type="entry name" value="NTP-PPase_MazG-like_C"/>
</dbReference>
<keyword evidence="2" id="KW-0378">Hydrolase</keyword>
<organism evidence="2 3">
    <name type="scientific">Halobacteriovorax vibrionivorans</name>
    <dbReference type="NCBI Taxonomy" id="2152716"/>
    <lineage>
        <taxon>Bacteria</taxon>
        <taxon>Pseudomonadati</taxon>
        <taxon>Bdellovibrionota</taxon>
        <taxon>Bacteriovoracia</taxon>
        <taxon>Bacteriovoracales</taxon>
        <taxon>Halobacteriovoraceae</taxon>
        <taxon>Halobacteriovorax</taxon>
    </lineage>
</organism>
<comment type="caution">
    <text evidence="2">The sequence shown here is derived from an EMBL/GenBank/DDBJ whole genome shotgun (WGS) entry which is preliminary data.</text>
</comment>
<accession>A0ABY0IG96</accession>
<dbReference type="RefSeq" id="WP_115361912.1">
    <property type="nucleotide sequence ID" value="NZ_QDKL01000002.1"/>
</dbReference>
<evidence type="ECO:0000259" key="1">
    <source>
        <dbReference type="Pfam" id="PF03819"/>
    </source>
</evidence>
<name>A0ABY0IG96_9BACT</name>
<evidence type="ECO:0000313" key="3">
    <source>
        <dbReference type="Proteomes" id="UP000443582"/>
    </source>
</evidence>
<proteinExistence type="predicted"/>
<reference evidence="3" key="1">
    <citation type="journal article" date="2019" name="Int. J. Syst. Evol. Microbiol.">
        <title>Halobacteriovorax valvorus sp. nov., a novel prokaryotic predator isolated from coastal seawater of China.</title>
        <authorList>
            <person name="Chen M.-X."/>
        </authorList>
    </citation>
    <scope>NUCLEOTIDE SEQUENCE [LARGE SCALE GENOMIC DNA]</scope>
    <source>
        <strain evidence="3">BL9</strain>
    </source>
</reference>
<dbReference type="PANTHER" id="PTHR30522">
    <property type="entry name" value="NUCLEOSIDE TRIPHOSPHATE PYROPHOSPHOHYDROLASE"/>
    <property type="match status" value="1"/>
</dbReference>
<gene>
    <name evidence="2" type="ORF">DAY19_09840</name>
</gene>
<feature type="domain" description="NTP pyrophosphohydrolase MazG-like" evidence="1">
    <location>
        <begin position="168"/>
        <end position="232"/>
    </location>
</feature>
<dbReference type="Gene3D" id="1.10.287.1080">
    <property type="entry name" value="MazG-like"/>
    <property type="match status" value="2"/>
</dbReference>
<dbReference type="CDD" id="cd11529">
    <property type="entry name" value="NTP-PPase_MazG_Cterm"/>
    <property type="match status" value="1"/>
</dbReference>
<sequence length="268" mass="31454">MSLSEMERLKEVVAKLRDPKDGCPWDLEQTHKSLLKYLMEESYEYMHAVEDGDYRKMEDELGDVLLQVVLHSQLASEEGKFNLNSVAKTIADKMVRRHPHVFTNNKARDIKEIKDNWEAIKKAEKAQEESLKKYEICDELLSFPALTSSAKIGKKTSKINFDWEEYSQVMYKVEEEWQELKEELTPGRDLNKARVQEEMGDLLFSVAQLARHLDLDPEMTLREANLKFKRRFNQLEDIARQEGIAIRESSQEELEGLWSRVKEIEKNK</sequence>